<accession>A0A7C9DZS6</accession>
<reference evidence="2" key="1">
    <citation type="journal article" date="2013" name="J. Plant Res.">
        <title>Effect of fungi and light on seed germination of three Opuntia species from semiarid lands of central Mexico.</title>
        <authorList>
            <person name="Delgado-Sanchez P."/>
            <person name="Jimenez-Bremont J.F."/>
            <person name="Guerrero-Gonzalez Mde L."/>
            <person name="Flores J."/>
        </authorList>
    </citation>
    <scope>NUCLEOTIDE SEQUENCE</scope>
    <source>
        <tissue evidence="2">Cladode</tissue>
    </source>
</reference>
<feature type="signal peptide" evidence="1">
    <location>
        <begin position="1"/>
        <end position="22"/>
    </location>
</feature>
<protein>
    <submittedName>
        <fullName evidence="2">Uncharacterized protein</fullName>
    </submittedName>
</protein>
<reference evidence="2" key="2">
    <citation type="submission" date="2020-07" db="EMBL/GenBank/DDBJ databases">
        <authorList>
            <person name="Vera ALvarez R."/>
            <person name="Arias-Moreno D.M."/>
            <person name="Jimenez-Jacinto V."/>
            <person name="Jimenez-Bremont J.F."/>
            <person name="Swaminathan K."/>
            <person name="Moose S.P."/>
            <person name="Guerrero-Gonzalez M.L."/>
            <person name="Marino-Ramirez L."/>
            <person name="Landsman D."/>
            <person name="Rodriguez-Kessler M."/>
            <person name="Delgado-Sanchez P."/>
        </authorList>
    </citation>
    <scope>NUCLEOTIDE SEQUENCE</scope>
    <source>
        <tissue evidence="2">Cladode</tissue>
    </source>
</reference>
<keyword evidence="1" id="KW-0732">Signal</keyword>
<proteinExistence type="predicted"/>
<sequence>MFIVYFCFTFLLLACLNLVAKQSKIQRPTRPVGIIHSKKVEGSLHLTLKSSKSSLSIIPNTSKSSLSTIPNTKFIHLTTSLLLPLMEASTIGLLSLHSELVSLN</sequence>
<organism evidence="2">
    <name type="scientific">Opuntia streptacantha</name>
    <name type="common">Prickly pear cactus</name>
    <name type="synonym">Opuntia cardona</name>
    <dbReference type="NCBI Taxonomy" id="393608"/>
    <lineage>
        <taxon>Eukaryota</taxon>
        <taxon>Viridiplantae</taxon>
        <taxon>Streptophyta</taxon>
        <taxon>Embryophyta</taxon>
        <taxon>Tracheophyta</taxon>
        <taxon>Spermatophyta</taxon>
        <taxon>Magnoliopsida</taxon>
        <taxon>eudicotyledons</taxon>
        <taxon>Gunneridae</taxon>
        <taxon>Pentapetalae</taxon>
        <taxon>Caryophyllales</taxon>
        <taxon>Cactineae</taxon>
        <taxon>Cactaceae</taxon>
        <taxon>Opuntioideae</taxon>
        <taxon>Opuntia</taxon>
    </lineage>
</organism>
<dbReference type="EMBL" id="GISG01178748">
    <property type="protein sequence ID" value="MBA4653346.1"/>
    <property type="molecule type" value="Transcribed_RNA"/>
</dbReference>
<dbReference type="AlphaFoldDB" id="A0A7C9DZS6"/>
<evidence type="ECO:0000313" key="2">
    <source>
        <dbReference type="EMBL" id="MBA4653346.1"/>
    </source>
</evidence>
<name>A0A7C9DZS6_OPUST</name>
<feature type="chain" id="PRO_5027798586" evidence="1">
    <location>
        <begin position="23"/>
        <end position="104"/>
    </location>
</feature>
<evidence type="ECO:0000256" key="1">
    <source>
        <dbReference type="SAM" id="SignalP"/>
    </source>
</evidence>